<proteinExistence type="predicted"/>
<dbReference type="Proteomes" id="UP000790377">
    <property type="component" value="Unassembled WGS sequence"/>
</dbReference>
<evidence type="ECO:0000313" key="1">
    <source>
        <dbReference type="EMBL" id="KAH7907127.1"/>
    </source>
</evidence>
<keyword evidence="1" id="KW-0378">Hydrolase</keyword>
<protein>
    <submittedName>
        <fullName evidence="1">Alpha/beta hydrolase fold-1</fullName>
    </submittedName>
</protein>
<gene>
    <name evidence="1" type="ORF">BJ138DRAFT_1015030</name>
</gene>
<comment type="caution">
    <text evidence="1">The sequence shown here is derived from an EMBL/GenBank/DDBJ whole genome shotgun (WGS) entry which is preliminary data.</text>
</comment>
<evidence type="ECO:0000313" key="2">
    <source>
        <dbReference type="Proteomes" id="UP000790377"/>
    </source>
</evidence>
<sequence>MFERQVVYEPDEVYPLHIAARQYWLPEFNAYADDPDALTLILLHSTSFHKETWQPTVEHLFERLLSSNRSLSPSACRLKVKCAWAIDCPNHGDSAQLNDEVLQRPPFYRNFGCEKYAQAVHRFLSAGAEHGAQLDFKRQKLVGIGHSLGGVAITILQNIEPLLKFSSVILVEPMLSPQGPEAVYPLRLNLVKGAYERRDVWSTREDAHNYLKSRRRTKRWDPRILELYTKHGLRSHPGSKTLIAPYEGVALACSRDEEVAMYRDADGATKAVADLDQVCTRIPVSVIFGDDNDFMYVGQ</sequence>
<accession>A0ACB8A342</accession>
<organism evidence="1 2">
    <name type="scientific">Hygrophoropsis aurantiaca</name>
    <dbReference type="NCBI Taxonomy" id="72124"/>
    <lineage>
        <taxon>Eukaryota</taxon>
        <taxon>Fungi</taxon>
        <taxon>Dikarya</taxon>
        <taxon>Basidiomycota</taxon>
        <taxon>Agaricomycotina</taxon>
        <taxon>Agaricomycetes</taxon>
        <taxon>Agaricomycetidae</taxon>
        <taxon>Boletales</taxon>
        <taxon>Coniophorineae</taxon>
        <taxon>Hygrophoropsidaceae</taxon>
        <taxon>Hygrophoropsis</taxon>
    </lineage>
</organism>
<keyword evidence="2" id="KW-1185">Reference proteome</keyword>
<reference evidence="1" key="1">
    <citation type="journal article" date="2021" name="New Phytol.">
        <title>Evolutionary innovations through gain and loss of genes in the ectomycorrhizal Boletales.</title>
        <authorList>
            <person name="Wu G."/>
            <person name="Miyauchi S."/>
            <person name="Morin E."/>
            <person name="Kuo A."/>
            <person name="Drula E."/>
            <person name="Varga T."/>
            <person name="Kohler A."/>
            <person name="Feng B."/>
            <person name="Cao Y."/>
            <person name="Lipzen A."/>
            <person name="Daum C."/>
            <person name="Hundley H."/>
            <person name="Pangilinan J."/>
            <person name="Johnson J."/>
            <person name="Barry K."/>
            <person name="LaButti K."/>
            <person name="Ng V."/>
            <person name="Ahrendt S."/>
            <person name="Min B."/>
            <person name="Choi I.G."/>
            <person name="Park H."/>
            <person name="Plett J.M."/>
            <person name="Magnuson J."/>
            <person name="Spatafora J.W."/>
            <person name="Nagy L.G."/>
            <person name="Henrissat B."/>
            <person name="Grigoriev I.V."/>
            <person name="Yang Z.L."/>
            <person name="Xu J."/>
            <person name="Martin F.M."/>
        </authorList>
    </citation>
    <scope>NUCLEOTIDE SEQUENCE</scope>
    <source>
        <strain evidence="1">ATCC 28755</strain>
    </source>
</reference>
<dbReference type="EMBL" id="MU267936">
    <property type="protein sequence ID" value="KAH7907127.1"/>
    <property type="molecule type" value="Genomic_DNA"/>
</dbReference>
<name>A0ACB8A342_9AGAM</name>